<keyword evidence="1" id="KW-0418">Kinase</keyword>
<reference evidence="5" key="1">
    <citation type="submission" date="2012-10" db="EMBL/GenBank/DDBJ databases">
        <title>The complete genome sequence of Streptomyces collinus Tu 365.</title>
        <authorList>
            <person name="Ruckert C."/>
            <person name="Szczepanowski R."/>
            <person name="Goesmann A."/>
            <person name="Pross E.K."/>
            <person name="Musiol E.M."/>
            <person name="Blin K."/>
            <person name="Wohlleben W."/>
            <person name="Puhler A."/>
            <person name="Weber T."/>
            <person name="Kalinowski J."/>
        </authorList>
    </citation>
    <scope>NUCLEOTIDE SEQUENCE [LARGE SCALE GENOMIC DNA]</scope>
    <source>
        <strain evidence="5">DSM 40733 / Tue 365</strain>
    </source>
</reference>
<feature type="region of interest" description="Disordered" evidence="2">
    <location>
        <begin position="1"/>
        <end position="20"/>
    </location>
</feature>
<reference evidence="4 5" key="2">
    <citation type="journal article" date="2013" name="J. Biotechnol.">
        <title>Complete genome sequence of the kirromycin producer Streptomyces collinus Tu 365 consisting of a linear chromosome and two linear plasmids.</title>
        <authorList>
            <person name="Ruckert C."/>
            <person name="Szczepanowski R."/>
            <person name="Albersmeier A."/>
            <person name="Goesmann A."/>
            <person name="Iftime D."/>
            <person name="Musiol E.M."/>
            <person name="Blin K."/>
            <person name="Wohlleben W."/>
            <person name="Puhler A."/>
            <person name="Kalinowski J."/>
            <person name="Weber T."/>
        </authorList>
    </citation>
    <scope>NUCLEOTIDE SEQUENCE [LARGE SCALE GENOMIC DNA]</scope>
    <source>
        <strain evidence="5">DSM 40733 / Tue 365</strain>
    </source>
</reference>
<evidence type="ECO:0000256" key="1">
    <source>
        <dbReference type="ARBA" id="ARBA00022527"/>
    </source>
</evidence>
<keyword evidence="1" id="KW-0723">Serine/threonine-protein kinase</keyword>
<evidence type="ECO:0000313" key="5">
    <source>
        <dbReference type="Proteomes" id="UP000015423"/>
    </source>
</evidence>
<dbReference type="Pfam" id="PF13581">
    <property type="entry name" value="HATPase_c_2"/>
    <property type="match status" value="1"/>
</dbReference>
<evidence type="ECO:0000256" key="2">
    <source>
        <dbReference type="SAM" id="MobiDB-lite"/>
    </source>
</evidence>
<feature type="domain" description="Histidine kinase/HSP90-like ATPase" evidence="3">
    <location>
        <begin position="31"/>
        <end position="139"/>
    </location>
</feature>
<organism evidence="4 5">
    <name type="scientific">Streptomyces collinus (strain DSM 40733 / Tue 365)</name>
    <dbReference type="NCBI Taxonomy" id="1214242"/>
    <lineage>
        <taxon>Bacteria</taxon>
        <taxon>Bacillati</taxon>
        <taxon>Actinomycetota</taxon>
        <taxon>Actinomycetes</taxon>
        <taxon>Kitasatosporales</taxon>
        <taxon>Streptomycetaceae</taxon>
        <taxon>Streptomyces</taxon>
    </lineage>
</organism>
<dbReference type="Proteomes" id="UP000015423">
    <property type="component" value="Chromosome"/>
</dbReference>
<protein>
    <submittedName>
        <fullName evidence="4">Regulatory protein</fullName>
    </submittedName>
</protein>
<dbReference type="PATRIC" id="fig|1214242.5.peg.784"/>
<dbReference type="HOGENOM" id="CLU_090336_22_2_11"/>
<dbReference type="AlphaFoldDB" id="S5VAN9"/>
<dbReference type="GO" id="GO:0004674">
    <property type="term" value="F:protein serine/threonine kinase activity"/>
    <property type="evidence" value="ECO:0007669"/>
    <property type="project" value="UniProtKB-KW"/>
</dbReference>
<dbReference type="InterPro" id="IPR003594">
    <property type="entry name" value="HATPase_dom"/>
</dbReference>
<dbReference type="eggNOG" id="COG2172">
    <property type="taxonomic scope" value="Bacteria"/>
</dbReference>
<evidence type="ECO:0000313" key="4">
    <source>
        <dbReference type="EMBL" id="AGS67587.1"/>
    </source>
</evidence>
<dbReference type="InterPro" id="IPR036890">
    <property type="entry name" value="HATPase_C_sf"/>
</dbReference>
<sequence length="146" mass="15475">MDIPVSTRATTRTRPESLRHSRTWDAGVPCIAEARDAVDALLSRAHLAPERRAVQDAQLVVSELVTNAVKHAPGPCALGLELSADLDELRITVTDTSVEPPRARPHDPGRVGGHGLNLVNLLSDGLQVTPLPHGKRVAATVPLTGA</sequence>
<dbReference type="SUPFAM" id="SSF55874">
    <property type="entry name" value="ATPase domain of HSP90 chaperone/DNA topoisomerase II/histidine kinase"/>
    <property type="match status" value="1"/>
</dbReference>
<dbReference type="InterPro" id="IPR050267">
    <property type="entry name" value="Anti-sigma-factor_SerPK"/>
</dbReference>
<gene>
    <name evidence="4" type="ORF">B446_03775</name>
</gene>
<dbReference type="KEGG" id="sci:B446_03775"/>
<evidence type="ECO:0000259" key="3">
    <source>
        <dbReference type="Pfam" id="PF13581"/>
    </source>
</evidence>
<dbReference type="STRING" id="1214242.B446_03775"/>
<dbReference type="CDD" id="cd16936">
    <property type="entry name" value="HATPase_RsbW-like"/>
    <property type="match status" value="1"/>
</dbReference>
<keyword evidence="5" id="KW-1185">Reference proteome</keyword>
<keyword evidence="1" id="KW-0808">Transferase</keyword>
<dbReference type="PANTHER" id="PTHR35526">
    <property type="entry name" value="ANTI-SIGMA-F FACTOR RSBW-RELATED"/>
    <property type="match status" value="1"/>
</dbReference>
<name>S5VAN9_STRC3</name>
<proteinExistence type="predicted"/>
<dbReference type="PANTHER" id="PTHR35526:SF3">
    <property type="entry name" value="ANTI-SIGMA-F FACTOR RSBW"/>
    <property type="match status" value="1"/>
</dbReference>
<dbReference type="EMBL" id="CP006259">
    <property type="protein sequence ID" value="AGS67587.1"/>
    <property type="molecule type" value="Genomic_DNA"/>
</dbReference>
<dbReference type="Gene3D" id="3.30.565.10">
    <property type="entry name" value="Histidine kinase-like ATPase, C-terminal domain"/>
    <property type="match status" value="1"/>
</dbReference>
<accession>S5VAN9</accession>
<dbReference type="RefSeq" id="WP_020938071.1">
    <property type="nucleotide sequence ID" value="NC_021985.1"/>
</dbReference>